<dbReference type="EMBL" id="JBEAFC010000005">
    <property type="protein sequence ID" value="KAL1555636.1"/>
    <property type="molecule type" value="Genomic_DNA"/>
</dbReference>
<dbReference type="InterPro" id="IPR000668">
    <property type="entry name" value="Peptidase_C1A_C"/>
</dbReference>
<dbReference type="Proteomes" id="UP001567538">
    <property type="component" value="Unassembled WGS sequence"/>
</dbReference>
<dbReference type="InterPro" id="IPR025661">
    <property type="entry name" value="Pept_asp_AS"/>
</dbReference>
<evidence type="ECO:0000313" key="10">
    <source>
        <dbReference type="EMBL" id="KAL1555636.1"/>
    </source>
</evidence>
<evidence type="ECO:0000256" key="1">
    <source>
        <dbReference type="ARBA" id="ARBA00008455"/>
    </source>
</evidence>
<dbReference type="PROSITE" id="PS00639">
    <property type="entry name" value="THIOL_PROTEASE_HIS"/>
    <property type="match status" value="1"/>
</dbReference>
<comment type="caution">
    <text evidence="10">The sequence shown here is derived from an EMBL/GenBank/DDBJ whole genome shotgun (WGS) entry which is preliminary data.</text>
</comment>
<dbReference type="Gene3D" id="3.90.70.10">
    <property type="entry name" value="Cysteine proteinases"/>
    <property type="match status" value="1"/>
</dbReference>
<evidence type="ECO:0000259" key="8">
    <source>
        <dbReference type="SMART" id="SM00645"/>
    </source>
</evidence>
<dbReference type="InterPro" id="IPR000169">
    <property type="entry name" value="Pept_cys_AS"/>
</dbReference>
<dbReference type="PROSITE" id="PS00139">
    <property type="entry name" value="THIOL_PROTEASE_CYS"/>
    <property type="match status" value="1"/>
</dbReference>
<feature type="signal peptide" evidence="7">
    <location>
        <begin position="1"/>
        <end position="27"/>
    </location>
</feature>
<evidence type="ECO:0000313" key="11">
    <source>
        <dbReference type="Proteomes" id="UP001567538"/>
    </source>
</evidence>
<keyword evidence="4 10" id="KW-0378">Hydrolase</keyword>
<evidence type="ECO:0000256" key="3">
    <source>
        <dbReference type="ARBA" id="ARBA00022729"/>
    </source>
</evidence>
<dbReference type="InterPro" id="IPR013201">
    <property type="entry name" value="Prot_inhib_I29"/>
</dbReference>
<keyword evidence="2" id="KW-0645">Protease</keyword>
<keyword evidence="6" id="KW-1015">Disulfide bond</keyword>
<dbReference type="InterPro" id="IPR039417">
    <property type="entry name" value="Peptidase_C1A_papain-like"/>
</dbReference>
<dbReference type="PANTHER" id="PTHR12411">
    <property type="entry name" value="CYSTEINE PROTEASE FAMILY C1-RELATED"/>
    <property type="match status" value="1"/>
</dbReference>
<dbReference type="CDD" id="cd02248">
    <property type="entry name" value="Peptidase_C1A"/>
    <property type="match status" value="1"/>
</dbReference>
<feature type="chain" id="PRO_5044869327" evidence="7">
    <location>
        <begin position="28"/>
        <end position="348"/>
    </location>
</feature>
<evidence type="ECO:0000256" key="5">
    <source>
        <dbReference type="ARBA" id="ARBA00022807"/>
    </source>
</evidence>
<name>A0ABD1HGQ0_SALDI</name>
<evidence type="ECO:0000256" key="7">
    <source>
        <dbReference type="SAM" id="SignalP"/>
    </source>
</evidence>
<evidence type="ECO:0000256" key="4">
    <source>
        <dbReference type="ARBA" id="ARBA00022801"/>
    </source>
</evidence>
<dbReference type="SMART" id="SM00645">
    <property type="entry name" value="Pept_C1"/>
    <property type="match status" value="1"/>
</dbReference>
<dbReference type="EC" id="3.4.22.15" evidence="10"/>
<dbReference type="InterPro" id="IPR025660">
    <property type="entry name" value="Pept_his_AS"/>
</dbReference>
<organism evidence="10 11">
    <name type="scientific">Salvia divinorum</name>
    <name type="common">Maria pastora</name>
    <name type="synonym">Diviner's sage</name>
    <dbReference type="NCBI Taxonomy" id="28513"/>
    <lineage>
        <taxon>Eukaryota</taxon>
        <taxon>Viridiplantae</taxon>
        <taxon>Streptophyta</taxon>
        <taxon>Embryophyta</taxon>
        <taxon>Tracheophyta</taxon>
        <taxon>Spermatophyta</taxon>
        <taxon>Magnoliopsida</taxon>
        <taxon>eudicotyledons</taxon>
        <taxon>Gunneridae</taxon>
        <taxon>Pentapetalae</taxon>
        <taxon>asterids</taxon>
        <taxon>lamiids</taxon>
        <taxon>Lamiales</taxon>
        <taxon>Lamiaceae</taxon>
        <taxon>Nepetoideae</taxon>
        <taxon>Mentheae</taxon>
        <taxon>Salviinae</taxon>
        <taxon>Salvia</taxon>
        <taxon>Salvia subgen. Calosphace</taxon>
    </lineage>
</organism>
<keyword evidence="5" id="KW-0788">Thiol protease</keyword>
<evidence type="ECO:0000259" key="9">
    <source>
        <dbReference type="SMART" id="SM00848"/>
    </source>
</evidence>
<proteinExistence type="inferred from homology"/>
<keyword evidence="11" id="KW-1185">Reference proteome</keyword>
<dbReference type="PRINTS" id="PR00705">
    <property type="entry name" value="PAPAIN"/>
</dbReference>
<dbReference type="SUPFAM" id="SSF54001">
    <property type="entry name" value="Cysteine proteinases"/>
    <property type="match status" value="1"/>
</dbReference>
<gene>
    <name evidence="10" type="ORF">AAHA92_11349</name>
</gene>
<protein>
    <submittedName>
        <fullName evidence="10">Cathepsin L</fullName>
        <ecNumber evidence="10">3.4.22.15</ecNumber>
    </submittedName>
</protein>
<dbReference type="GO" id="GO:0006508">
    <property type="term" value="P:proteolysis"/>
    <property type="evidence" value="ECO:0007669"/>
    <property type="project" value="UniProtKB-KW"/>
</dbReference>
<dbReference type="AlphaFoldDB" id="A0ABD1HGQ0"/>
<dbReference type="InterPro" id="IPR013128">
    <property type="entry name" value="Peptidase_C1A"/>
</dbReference>
<dbReference type="Pfam" id="PF00112">
    <property type="entry name" value="Peptidase_C1"/>
    <property type="match status" value="1"/>
</dbReference>
<reference evidence="10 11" key="1">
    <citation type="submission" date="2024-06" db="EMBL/GenBank/DDBJ databases">
        <title>A chromosome level genome sequence of Diviner's sage (Salvia divinorum).</title>
        <authorList>
            <person name="Ford S.A."/>
            <person name="Ro D.-K."/>
            <person name="Ness R.W."/>
            <person name="Phillips M.A."/>
        </authorList>
    </citation>
    <scope>NUCLEOTIDE SEQUENCE [LARGE SCALE GENOMIC DNA]</scope>
    <source>
        <strain evidence="10">SAF-2024a</strain>
        <tissue evidence="10">Leaf</tissue>
    </source>
</reference>
<evidence type="ECO:0000256" key="6">
    <source>
        <dbReference type="ARBA" id="ARBA00023157"/>
    </source>
</evidence>
<sequence length="348" mass="38581">MKITSSVTRNSMLAIALVCVLCVGTYARPEKPTGEVTVMEKRYKTWLKQHGKTYKSRDEWNMRFGIYQSNLKFIGFVNAQNLSYTLTDNEFADMTNFEFQTTYLGYKSHGRRRRPRNQQHSYKVGNDAVPFSIDWREKGAVTSIKNQDSCGSCWAFSAVGAVEGINQIKTGKLVSLSPQELVDCNFGFDNRGCRGGLMSKAYEFMMLNGGISSEEDYPYKGRQGICNPITARKIAASITGYVQIPERNETAMRSAVARQPISAAIDASAAELQLYSGGVFTGACGKRLNHGVVVVGYGEEEGVEHWIVKNSWGVGWGDEGYLKLQRGSSDERGVCGIAMDGSYPVKDF</sequence>
<comment type="similarity">
    <text evidence="1">Belongs to the peptidase C1 family.</text>
</comment>
<dbReference type="InterPro" id="IPR038765">
    <property type="entry name" value="Papain-like_cys_pep_sf"/>
</dbReference>
<dbReference type="PROSITE" id="PS00640">
    <property type="entry name" value="THIOL_PROTEASE_ASN"/>
    <property type="match status" value="1"/>
</dbReference>
<dbReference type="GO" id="GO:0004197">
    <property type="term" value="F:cysteine-type endopeptidase activity"/>
    <property type="evidence" value="ECO:0007669"/>
    <property type="project" value="UniProtKB-EC"/>
</dbReference>
<keyword evidence="3 7" id="KW-0732">Signal</keyword>
<dbReference type="FunFam" id="3.90.70.10:FF:000067">
    <property type="entry name" value="Senescence-specific cysteine protease"/>
    <property type="match status" value="1"/>
</dbReference>
<feature type="domain" description="Cathepsin propeptide inhibitor" evidence="9">
    <location>
        <begin position="43"/>
        <end position="99"/>
    </location>
</feature>
<feature type="domain" description="Peptidase C1A papain C-terminal" evidence="8">
    <location>
        <begin position="129"/>
        <end position="345"/>
    </location>
</feature>
<dbReference type="SMART" id="SM00848">
    <property type="entry name" value="Inhibitor_I29"/>
    <property type="match status" value="1"/>
</dbReference>
<accession>A0ABD1HGQ0</accession>
<dbReference type="Pfam" id="PF08246">
    <property type="entry name" value="Inhibitor_I29"/>
    <property type="match status" value="1"/>
</dbReference>
<evidence type="ECO:0000256" key="2">
    <source>
        <dbReference type="ARBA" id="ARBA00022670"/>
    </source>
</evidence>